<gene>
    <name evidence="1" type="ORF">PNE09_11880</name>
</gene>
<proteinExistence type="predicted"/>
<organism evidence="1 2">
    <name type="scientific">[Eubacterium] siraeum</name>
    <dbReference type="NCBI Taxonomy" id="39492"/>
    <lineage>
        <taxon>Bacteria</taxon>
        <taxon>Bacillati</taxon>
        <taxon>Bacillota</taxon>
        <taxon>Clostridia</taxon>
        <taxon>Eubacteriales</taxon>
        <taxon>Oscillospiraceae</taxon>
        <taxon>Oscillospiraceae incertae sedis</taxon>
    </lineage>
</organism>
<evidence type="ECO:0000313" key="1">
    <source>
        <dbReference type="EMBL" id="MDB8004754.1"/>
    </source>
</evidence>
<dbReference type="EMBL" id="JAQLXW010000020">
    <property type="protein sequence ID" value="MDB8004754.1"/>
    <property type="molecule type" value="Genomic_DNA"/>
</dbReference>
<sequence>MINKKTVQLSVVLNERVYDDVKKLAIKKRTSMGNIIRSFIIKGLTVESHDENEEEFRRMIHDEMTEVFKQQVERLIKLQVKSTKASAITMYTGLQIMSESFADDVSFARVVASASKQAAAYMKQKEKSDDEYMQDTNEILNGMKKVVRAGEE</sequence>
<name>A0AAW6D2X3_9FIRM</name>
<evidence type="ECO:0000313" key="2">
    <source>
        <dbReference type="Proteomes" id="UP001210809"/>
    </source>
</evidence>
<dbReference type="Proteomes" id="UP001210809">
    <property type="component" value="Unassembled WGS sequence"/>
</dbReference>
<comment type="caution">
    <text evidence="1">The sequence shown here is derived from an EMBL/GenBank/DDBJ whole genome shotgun (WGS) entry which is preliminary data.</text>
</comment>
<reference evidence="1" key="1">
    <citation type="submission" date="2023-01" db="EMBL/GenBank/DDBJ databases">
        <title>Human gut microbiome strain richness.</title>
        <authorList>
            <person name="Chen-Liaw A."/>
        </authorList>
    </citation>
    <scope>NUCLEOTIDE SEQUENCE</scope>
    <source>
        <strain evidence="1">1001283st1_G1_1001283B150217_161031</strain>
    </source>
</reference>
<evidence type="ECO:0008006" key="3">
    <source>
        <dbReference type="Google" id="ProtNLM"/>
    </source>
</evidence>
<protein>
    <recommendedName>
        <fullName evidence="3">Ribbon-helix-helix protein CopG domain-containing protein</fullName>
    </recommendedName>
</protein>
<dbReference type="AlphaFoldDB" id="A0AAW6D2X3"/>
<accession>A0AAW6D2X3</accession>